<keyword evidence="2" id="KW-1185">Reference proteome</keyword>
<protein>
    <submittedName>
        <fullName evidence="1">XRE family transcriptional regulator</fullName>
    </submittedName>
</protein>
<proteinExistence type="predicted"/>
<reference evidence="1" key="1">
    <citation type="submission" date="2019-04" db="EMBL/GenBank/DDBJ databases">
        <title>Microbes associate with the intestines of laboratory mice.</title>
        <authorList>
            <person name="Navarre W."/>
            <person name="Wong E."/>
            <person name="Huang K."/>
            <person name="Tropini C."/>
            <person name="Ng K."/>
            <person name="Yu B."/>
        </authorList>
    </citation>
    <scope>NUCLEOTIDE SEQUENCE</scope>
    <source>
        <strain evidence="1">NM01_1-7b</strain>
    </source>
</reference>
<accession>A0AC61RQU2</accession>
<sequence length="122" mass="14118">MTRQSVSKWETGLGYPETEKLLILCDVLNVNLDYLLRDINDTPHEDKMQEHLFSFGSYIGKWLQIFLKDKEFNGFYCVGLISIQNTQLLVISISNEVVIAKDMKGNKHTIQMSDVLFIKECQ</sequence>
<name>A0AC61RQU2_9FIRM</name>
<dbReference type="Proteomes" id="UP000304953">
    <property type="component" value="Unassembled WGS sequence"/>
</dbReference>
<dbReference type="EMBL" id="SRYA01000062">
    <property type="protein sequence ID" value="TGY91302.1"/>
    <property type="molecule type" value="Genomic_DNA"/>
</dbReference>
<evidence type="ECO:0000313" key="1">
    <source>
        <dbReference type="EMBL" id="TGY91302.1"/>
    </source>
</evidence>
<evidence type="ECO:0000313" key="2">
    <source>
        <dbReference type="Proteomes" id="UP000304953"/>
    </source>
</evidence>
<comment type="caution">
    <text evidence="1">The sequence shown here is derived from an EMBL/GenBank/DDBJ whole genome shotgun (WGS) entry which is preliminary data.</text>
</comment>
<gene>
    <name evidence="1" type="ORF">E5329_21790</name>
</gene>
<organism evidence="1 2">
    <name type="scientific">Petralouisia muris</name>
    <dbReference type="NCBI Taxonomy" id="3032872"/>
    <lineage>
        <taxon>Bacteria</taxon>
        <taxon>Bacillati</taxon>
        <taxon>Bacillota</taxon>
        <taxon>Clostridia</taxon>
        <taxon>Lachnospirales</taxon>
        <taxon>Lachnospiraceae</taxon>
        <taxon>Petralouisia</taxon>
    </lineage>
</organism>